<name>A0A1R4H6S8_9GAMM</name>
<keyword evidence="2" id="KW-1185">Reference proteome</keyword>
<dbReference type="Pfam" id="PF08757">
    <property type="entry name" value="CotH"/>
    <property type="match status" value="1"/>
</dbReference>
<dbReference type="InterPro" id="IPR014867">
    <property type="entry name" value="Spore_coat_CotH_CotH2/3/7"/>
</dbReference>
<organism evidence="1 2">
    <name type="scientific">Crenothrix polyspora</name>
    <dbReference type="NCBI Taxonomy" id="360316"/>
    <lineage>
        <taxon>Bacteria</taxon>
        <taxon>Pseudomonadati</taxon>
        <taxon>Pseudomonadota</taxon>
        <taxon>Gammaproteobacteria</taxon>
        <taxon>Methylococcales</taxon>
        <taxon>Crenotrichaceae</taxon>
        <taxon>Crenothrix</taxon>
    </lineage>
</organism>
<gene>
    <name evidence="1" type="ORF">CRENPOLYSF2_2440009</name>
</gene>
<dbReference type="EMBL" id="FUKJ01000162">
    <property type="protein sequence ID" value="SJM91944.1"/>
    <property type="molecule type" value="Genomic_DNA"/>
</dbReference>
<dbReference type="AlphaFoldDB" id="A0A1R4H6S8"/>
<dbReference type="Proteomes" id="UP000195442">
    <property type="component" value="Unassembled WGS sequence"/>
</dbReference>
<reference evidence="2" key="1">
    <citation type="submission" date="2017-02" db="EMBL/GenBank/DDBJ databases">
        <authorList>
            <person name="Daims H."/>
        </authorList>
    </citation>
    <scope>NUCLEOTIDE SEQUENCE [LARGE SCALE GENOMIC DNA]</scope>
</reference>
<evidence type="ECO:0000313" key="2">
    <source>
        <dbReference type="Proteomes" id="UP000195442"/>
    </source>
</evidence>
<protein>
    <submittedName>
        <fullName evidence="1">Uncharacterized protein</fullName>
    </submittedName>
</protein>
<evidence type="ECO:0000313" key="1">
    <source>
        <dbReference type="EMBL" id="SJM91944.1"/>
    </source>
</evidence>
<proteinExistence type="predicted"/>
<accession>A0A1R4H6S8</accession>
<dbReference type="OrthoDB" id="3235126at2"/>
<dbReference type="RefSeq" id="WP_087146755.1">
    <property type="nucleotide sequence ID" value="NZ_FUKJ01000162.1"/>
</dbReference>
<sequence>MRNKLGSCLILGLAINTLMFSGLAQAVIRVSSLDFKMNNIGVGVETSKNKRVYFPLDVGFSTKKPFDALLTYKRNTLYTVGFGSAKVNNNAKYRFAAIKYGDSVPISFYNKANGKLEDTYTLVFTKLPVIQLTSVTGIPDTPKVQGSFRLVSSEFKQDTGVLNMGIEQIGQVAQLYPKRTYGIGLGTSSSMWQTGKTLKLLDLSEKDSWSLNASYRDTSFGRNRISNDIFMNIHPHNKGLAKGKSASSGRLAEVLLNGSYAGVYLLEEPVDQALLDLKPISVPLTSGKEDWKKVDFKNPQNGSVLYKANFGDTVFFNTTAAQLATNFSQIYPAPANAARPEPLKSLVDFVAKSSDDAFIEGVGSRIDLDNVADWWLLVCATQSIDNFNKNFGLAKNAGGKFFIVPLDHEASFGLAWDGSADPATPFFDASGNNLIKRLTQFSEIGFNSILKDRWLALRENGKTFDKAKVLARFNGYASQLAIGGAKERNLKTWPKSVLPPALANPKAGTSAYISTFLTARLNAMDTYIGGLPE</sequence>